<evidence type="ECO:0000313" key="1">
    <source>
        <dbReference type="EMBL" id="CDZ76343.1"/>
    </source>
</evidence>
<dbReference type="EMBL" id="CCSB01000001">
    <property type="protein sequence ID" value="CDZ76343.1"/>
    <property type="molecule type" value="Genomic_DNA"/>
</dbReference>
<reference evidence="1 2" key="1">
    <citation type="submission" date="2014-06" db="EMBL/GenBank/DDBJ databases">
        <authorList>
            <person name="Urmite Genomes Urmite Genomes"/>
        </authorList>
    </citation>
    <scope>NUCLEOTIDE SEQUENCE [LARGE SCALE GENOMIC DNA]</scope>
</reference>
<proteinExistence type="predicted"/>
<sequence>MRTAGNENYEGAEIGWSVYGEGNSYGSEAWITIHAGSHTSVYKITGGAHDTMEEAEKRIIGDAKAWIDTEIAAGRLKPIK</sequence>
<name>A0A078KXC1_9GAMM</name>
<accession>A0A078KXC1</accession>
<organism evidence="1 2">
    <name type="scientific">Legionella massiliensis</name>
    <dbReference type="NCBI Taxonomy" id="1034943"/>
    <lineage>
        <taxon>Bacteria</taxon>
        <taxon>Pseudomonadati</taxon>
        <taxon>Pseudomonadota</taxon>
        <taxon>Gammaproteobacteria</taxon>
        <taxon>Legionellales</taxon>
        <taxon>Legionellaceae</taxon>
        <taxon>Legionella</taxon>
    </lineage>
</organism>
<dbReference type="AlphaFoldDB" id="A0A078KXC1"/>
<keyword evidence="2" id="KW-1185">Reference proteome</keyword>
<dbReference type="Proteomes" id="UP000044071">
    <property type="component" value="Unassembled WGS sequence"/>
</dbReference>
<gene>
    <name evidence="1" type="ORF">BN59_00611</name>
</gene>
<dbReference type="RefSeq" id="WP_043872899.1">
    <property type="nucleotide sequence ID" value="NZ_CCVW01000001.1"/>
</dbReference>
<protein>
    <submittedName>
        <fullName evidence="1">Uncharacterized protein</fullName>
    </submittedName>
</protein>
<evidence type="ECO:0000313" key="2">
    <source>
        <dbReference type="Proteomes" id="UP000044071"/>
    </source>
</evidence>